<feature type="signal peptide" evidence="4">
    <location>
        <begin position="1"/>
        <end position="21"/>
    </location>
</feature>
<dbReference type="OrthoDB" id="9811314at2"/>
<dbReference type="InterPro" id="IPR011249">
    <property type="entry name" value="Metalloenz_LuxS/M16"/>
</dbReference>
<sequence>MNRLTPLALALGLGLTGASLAASPAKTPPLPKPGLKQGVAPVTAPEFVRELEGIREYRLANGLQVLLFADAASTTTLVNIVYRVGSRHEGAGEAGMAHLLEHLLFKGTPSVADIPKAMSERGVRWNATTSVDRTHYFSSFNASADTLGFMLALEAERMQKSRVEAEDLAKEMPVVLNEMERGENNPGQLLRQRLQSTAYRFHPYGRSTIGSRSDLENVPIEALRRFYRAHYRPDNATLMVSGQFDEAAVLTQIQQQFAALSNPAGKAPSPYTVEPPQDGERSVVLKRVGGQAMSFIGYHVPNFAHPDCGALAVLGQMLFQAPSGPLYKRFVEGKQATHVGGQGCGGHDPGLFTVVAVPAGDTPPAVLEKAVLDALEGSVKELLEPEQFQRLQGQFALGYSQLLKDPQGLTMLLTEAVAGGDWRLVFKLLQQVKGLKLEDLQQVAARYLRANNRTLARYEPVKASGQVEIPVQAERQQGLDALTAGQNLAQGERLNPEALELHKRTRFAKLPQSGLPVAWLDKKTRGDQVFARITLRWGDGASLREAHAANHIDDQLLEGNARYTKQQIIDETVRLKGQFNVQAGKQGLTLTLEGERQTFGELLQLALQVLKAPTFPPEAWQRQQRGIVQGLQASRQEPDVLRRQAVREHYNQARGAQPGDLLYSPSLDDLISIVHGVTVEQMRELHAQLWSANEGEVAVVGPAPEGFEALLDRELAAWKKPEAAAFRREIMPFKAVPATAIHTEAKDKAAAVLQLRQELQFPADHPDEVALMLVNHLLGGGSLESRLNVKLRQQGGLTYGASSSLDLAEYGEAGSWTLSTQLAPQNRLKVEAQIRSLLAELLKDGFTAAEVERARKDMIQARLQRRASESGLSFLLGKLQEHGKDWRYTADWDARYAQVSLAEVNAALRRYLKPEQMVWSSAGDYASKPPLPVAAP</sequence>
<evidence type="ECO:0000256" key="3">
    <source>
        <dbReference type="RuleBase" id="RU004447"/>
    </source>
</evidence>
<feature type="domain" description="Peptidase M16 C-terminal" evidence="6">
    <location>
        <begin position="219"/>
        <end position="393"/>
    </location>
</feature>
<evidence type="ECO:0000313" key="7">
    <source>
        <dbReference type="EMBL" id="MBB5206128.1"/>
    </source>
</evidence>
<feature type="domain" description="Peptidase M16 C-terminal" evidence="6">
    <location>
        <begin position="677"/>
        <end position="856"/>
    </location>
</feature>
<comment type="caution">
    <text evidence="7">The sequence shown here is derived from an EMBL/GenBank/DDBJ whole genome shotgun (WGS) entry which is preliminary data.</text>
</comment>
<comment type="cofactor">
    <cofactor evidence="1">
        <name>Zn(2+)</name>
        <dbReference type="ChEBI" id="CHEBI:29105"/>
    </cofactor>
</comment>
<dbReference type="InterPro" id="IPR011765">
    <property type="entry name" value="Pept_M16_N"/>
</dbReference>
<dbReference type="InterPro" id="IPR007863">
    <property type="entry name" value="Peptidase_M16_C"/>
</dbReference>
<dbReference type="EC" id="3.4.24.-" evidence="7"/>
<evidence type="ECO:0000256" key="4">
    <source>
        <dbReference type="SAM" id="SignalP"/>
    </source>
</evidence>
<keyword evidence="7" id="KW-0378">Hydrolase</keyword>
<keyword evidence="4" id="KW-0732">Signal</keyword>
<dbReference type="PROSITE" id="PS00143">
    <property type="entry name" value="INSULINASE"/>
    <property type="match status" value="1"/>
</dbReference>
<dbReference type="AlphaFoldDB" id="A0A840S9C0"/>
<accession>A0A840S9C0</accession>
<keyword evidence="8" id="KW-1185">Reference proteome</keyword>
<dbReference type="GO" id="GO:0046872">
    <property type="term" value="F:metal ion binding"/>
    <property type="evidence" value="ECO:0007669"/>
    <property type="project" value="InterPro"/>
</dbReference>
<dbReference type="InterPro" id="IPR050361">
    <property type="entry name" value="MPP/UQCRC_Complex"/>
</dbReference>
<comment type="similarity">
    <text evidence="2 3">Belongs to the peptidase M16 family.</text>
</comment>
<dbReference type="GO" id="GO:0004222">
    <property type="term" value="F:metalloendopeptidase activity"/>
    <property type="evidence" value="ECO:0007669"/>
    <property type="project" value="InterPro"/>
</dbReference>
<dbReference type="Gene3D" id="3.30.830.10">
    <property type="entry name" value="Metalloenzyme, LuxS/M16 peptidase-like"/>
    <property type="match status" value="4"/>
</dbReference>
<dbReference type="Pfam" id="PF05193">
    <property type="entry name" value="Peptidase_M16_C"/>
    <property type="match status" value="2"/>
</dbReference>
<keyword evidence="7" id="KW-0645">Protease</keyword>
<dbReference type="SUPFAM" id="SSF63411">
    <property type="entry name" value="LuxS/MPP-like metallohydrolase"/>
    <property type="match status" value="4"/>
</dbReference>
<name>A0A840S9C0_9BURK</name>
<evidence type="ECO:0000256" key="1">
    <source>
        <dbReference type="ARBA" id="ARBA00001947"/>
    </source>
</evidence>
<evidence type="ECO:0000256" key="2">
    <source>
        <dbReference type="ARBA" id="ARBA00007261"/>
    </source>
</evidence>
<feature type="chain" id="PRO_5032540375" evidence="4">
    <location>
        <begin position="22"/>
        <end position="936"/>
    </location>
</feature>
<evidence type="ECO:0000259" key="6">
    <source>
        <dbReference type="Pfam" id="PF05193"/>
    </source>
</evidence>
<dbReference type="PANTHER" id="PTHR11851">
    <property type="entry name" value="METALLOPROTEASE"/>
    <property type="match status" value="1"/>
</dbReference>
<dbReference type="RefSeq" id="WP_138856349.1">
    <property type="nucleotide sequence ID" value="NZ_CP040709.1"/>
</dbReference>
<dbReference type="PANTHER" id="PTHR11851:SF49">
    <property type="entry name" value="MITOCHONDRIAL-PROCESSING PEPTIDASE SUBUNIT ALPHA"/>
    <property type="match status" value="1"/>
</dbReference>
<protein>
    <submittedName>
        <fullName evidence="7">Zinc protease</fullName>
        <ecNumber evidence="7">3.4.24.-</ecNumber>
    </submittedName>
</protein>
<proteinExistence type="inferred from homology"/>
<reference evidence="7 8" key="1">
    <citation type="submission" date="2020-08" db="EMBL/GenBank/DDBJ databases">
        <title>Genomic Encyclopedia of Type Strains, Phase IV (KMG-IV): sequencing the most valuable type-strain genomes for metagenomic binning, comparative biology and taxonomic classification.</title>
        <authorList>
            <person name="Goeker M."/>
        </authorList>
    </citation>
    <scope>NUCLEOTIDE SEQUENCE [LARGE SCALE GENOMIC DNA]</scope>
    <source>
        <strain evidence="7 8">DSM 23958</strain>
    </source>
</reference>
<evidence type="ECO:0000313" key="8">
    <source>
        <dbReference type="Proteomes" id="UP000554837"/>
    </source>
</evidence>
<dbReference type="Proteomes" id="UP000554837">
    <property type="component" value="Unassembled WGS sequence"/>
</dbReference>
<dbReference type="GO" id="GO:0006508">
    <property type="term" value="P:proteolysis"/>
    <property type="evidence" value="ECO:0007669"/>
    <property type="project" value="UniProtKB-KW"/>
</dbReference>
<dbReference type="InterPro" id="IPR001431">
    <property type="entry name" value="Pept_M16_Zn_BS"/>
</dbReference>
<evidence type="ECO:0000259" key="5">
    <source>
        <dbReference type="Pfam" id="PF00675"/>
    </source>
</evidence>
<organism evidence="7 8">
    <name type="scientific">Inhella inkyongensis</name>
    <dbReference type="NCBI Taxonomy" id="392593"/>
    <lineage>
        <taxon>Bacteria</taxon>
        <taxon>Pseudomonadati</taxon>
        <taxon>Pseudomonadota</taxon>
        <taxon>Betaproteobacteria</taxon>
        <taxon>Burkholderiales</taxon>
        <taxon>Sphaerotilaceae</taxon>
        <taxon>Inhella</taxon>
    </lineage>
</organism>
<dbReference type="Pfam" id="PF00675">
    <property type="entry name" value="Peptidase_M16"/>
    <property type="match status" value="1"/>
</dbReference>
<feature type="domain" description="Peptidase M16 N-terminal" evidence="5">
    <location>
        <begin position="67"/>
        <end position="210"/>
    </location>
</feature>
<dbReference type="EMBL" id="JACHHO010000007">
    <property type="protein sequence ID" value="MBB5206128.1"/>
    <property type="molecule type" value="Genomic_DNA"/>
</dbReference>
<gene>
    <name evidence="7" type="ORF">HNQ51_003471</name>
</gene>